<evidence type="ECO:0000256" key="6">
    <source>
        <dbReference type="ARBA" id="ARBA00022485"/>
    </source>
</evidence>
<feature type="transmembrane region" description="Helical" evidence="16">
    <location>
        <begin position="124"/>
        <end position="141"/>
    </location>
</feature>
<name>A0A511RLV9_9DEIN</name>
<dbReference type="PANTHER" id="PTHR24421">
    <property type="entry name" value="NITRATE/NITRITE SENSOR PROTEIN NARX-RELATED"/>
    <property type="match status" value="1"/>
</dbReference>
<evidence type="ECO:0000313" key="19">
    <source>
        <dbReference type="Proteomes" id="UP000321827"/>
    </source>
</evidence>
<dbReference type="Pfam" id="PF07730">
    <property type="entry name" value="HisKA_3"/>
    <property type="match status" value="1"/>
</dbReference>
<evidence type="ECO:0000256" key="2">
    <source>
        <dbReference type="ARBA" id="ARBA00001966"/>
    </source>
</evidence>
<dbReference type="GO" id="GO:0016020">
    <property type="term" value="C:membrane"/>
    <property type="evidence" value="ECO:0007669"/>
    <property type="project" value="InterPro"/>
</dbReference>
<dbReference type="InterPro" id="IPR003594">
    <property type="entry name" value="HATPase_dom"/>
</dbReference>
<keyword evidence="10" id="KW-0418">Kinase</keyword>
<evidence type="ECO:0000256" key="3">
    <source>
        <dbReference type="ARBA" id="ARBA00004496"/>
    </source>
</evidence>
<dbReference type="PRINTS" id="PR00344">
    <property type="entry name" value="BCTRLSENSOR"/>
</dbReference>
<feature type="transmembrane region" description="Helical" evidence="16">
    <location>
        <begin position="236"/>
        <end position="256"/>
    </location>
</feature>
<comment type="subcellular location">
    <subcellularLocation>
        <location evidence="3">Cytoplasm</location>
    </subcellularLocation>
</comment>
<feature type="transmembrane region" description="Helical" evidence="16">
    <location>
        <begin position="153"/>
        <end position="171"/>
    </location>
</feature>
<feature type="transmembrane region" description="Helical" evidence="16">
    <location>
        <begin position="20"/>
        <end position="41"/>
    </location>
</feature>
<reference evidence="18 19" key="1">
    <citation type="submission" date="2019-07" db="EMBL/GenBank/DDBJ databases">
        <title>Whole genome shotgun sequence of Oceanithermus desulfurans NBRC 100063.</title>
        <authorList>
            <person name="Hosoyama A."/>
            <person name="Uohara A."/>
            <person name="Ohji S."/>
            <person name="Ichikawa N."/>
        </authorList>
    </citation>
    <scope>NUCLEOTIDE SEQUENCE [LARGE SCALE GENOMIC DNA]</scope>
    <source>
        <strain evidence="18 19">NBRC 100063</strain>
    </source>
</reference>
<proteinExistence type="predicted"/>
<keyword evidence="16" id="KW-1133">Transmembrane helix</keyword>
<sequence length="686" mass="74508">MSSARAHHAGQAREHRFARLAFAVVVTGMALAFASLVLLYLTGSTPGSERWGFWGFQSLMGIAATANGALIARRHPRHPIGWMLLIAGVSAALTGFSEAFARYAKHVEPEWLPLATPLAGVFHWWWIFGYAAIAIFIPLYFPDGRLLSRDWRPLVWLGVAWTALGAVWMVLHPGPLPNHADLPNPFGWDALRAWPLGRLDPRGVVPATGMFLMLGAAASLVARYRTARDEVTRRQLRWLVVASLIVPFAGVAGFLSGPFADLLLLGLAIAPLAAITAAVLRYRLYGVDVLINRALVYGSLTLAILLLYVVVVGTIGALLPHQDSVLASLLATGTAAALFQPVRQRLQALVNRAMYGERDDPAGLLLRLGERLQRTESPERTLQGIVDTLAQALKLPYVAIALGEGSDAIASHGTAQNATRTFPLVYQGQTIGELHVAERGPGERLTPQDHRSLAMIAHHAGAIAQSVRLRLDLRRMHRRLLDAREEERRRIRRDLHDSLGPRLASLTLMADAARNHLNGDPPAADRLLSGLRAELQDAIADVRRLVYALRPPALDALGLVDALKTYAASLSGRGGPRIAVHADGDLRDLPAAVEAAAFRIAQEALTNVVRHALAKRCRLCLSKRDDRLRVEVTDDGVGLPDAPRQGVGLTSMRERARELGGRFGVETPAGGGTRVWAELPLGEARR</sequence>
<keyword evidence="6" id="KW-0004">4Fe-4S</keyword>
<dbReference type="InterPro" id="IPR004358">
    <property type="entry name" value="Sig_transdc_His_kin-like_C"/>
</dbReference>
<dbReference type="GO" id="GO:0051539">
    <property type="term" value="F:4 iron, 4 sulfur cluster binding"/>
    <property type="evidence" value="ECO:0007669"/>
    <property type="project" value="UniProtKB-KW"/>
</dbReference>
<keyword evidence="16" id="KW-0472">Membrane</keyword>
<dbReference type="SUPFAM" id="SSF55781">
    <property type="entry name" value="GAF domain-like"/>
    <property type="match status" value="1"/>
</dbReference>
<keyword evidence="13" id="KW-0411">Iron-sulfur</keyword>
<comment type="catalytic activity">
    <reaction evidence="1">
        <text>ATP + protein L-histidine = ADP + protein N-phospho-L-histidine.</text>
        <dbReference type="EC" id="2.7.13.3"/>
    </reaction>
</comment>
<dbReference type="InterPro" id="IPR011712">
    <property type="entry name" value="Sig_transdc_His_kin_sub3_dim/P"/>
</dbReference>
<evidence type="ECO:0000313" key="18">
    <source>
        <dbReference type="EMBL" id="GEM90643.1"/>
    </source>
</evidence>
<dbReference type="OrthoDB" id="9781904at2"/>
<comment type="caution">
    <text evidence="18">The sequence shown here is derived from an EMBL/GenBank/DDBJ whole genome shotgun (WGS) entry which is preliminary data.</text>
</comment>
<evidence type="ECO:0000256" key="9">
    <source>
        <dbReference type="ARBA" id="ARBA00022723"/>
    </source>
</evidence>
<evidence type="ECO:0000256" key="14">
    <source>
        <dbReference type="ARBA" id="ARBA00024827"/>
    </source>
</evidence>
<evidence type="ECO:0000256" key="11">
    <source>
        <dbReference type="ARBA" id="ARBA00023004"/>
    </source>
</evidence>
<keyword evidence="11" id="KW-0408">Iron</keyword>
<keyword evidence="12" id="KW-0902">Two-component regulatory system</keyword>
<protein>
    <recommendedName>
        <fullName evidence="5">Oxygen sensor histidine kinase NreB</fullName>
        <ecNumber evidence="4">2.7.13.3</ecNumber>
    </recommendedName>
    <alternativeName>
        <fullName evidence="15">Nitrogen regulation protein B</fullName>
    </alternativeName>
</protein>
<dbReference type="InterPro" id="IPR050482">
    <property type="entry name" value="Sensor_HK_TwoCompSys"/>
</dbReference>
<feature type="transmembrane region" description="Helical" evidence="16">
    <location>
        <begin position="294"/>
        <end position="319"/>
    </location>
</feature>
<feature type="transmembrane region" description="Helical" evidence="16">
    <location>
        <begin position="262"/>
        <end position="282"/>
    </location>
</feature>
<dbReference type="GO" id="GO:0046983">
    <property type="term" value="F:protein dimerization activity"/>
    <property type="evidence" value="ECO:0007669"/>
    <property type="project" value="InterPro"/>
</dbReference>
<evidence type="ECO:0000256" key="13">
    <source>
        <dbReference type="ARBA" id="ARBA00023014"/>
    </source>
</evidence>
<keyword evidence="8" id="KW-0808">Transferase</keyword>
<evidence type="ECO:0000256" key="16">
    <source>
        <dbReference type="SAM" id="Phobius"/>
    </source>
</evidence>
<comment type="cofactor">
    <cofactor evidence="2">
        <name>[4Fe-4S] cluster</name>
        <dbReference type="ChEBI" id="CHEBI:49883"/>
    </cofactor>
</comment>
<keyword evidence="7" id="KW-0963">Cytoplasm</keyword>
<evidence type="ECO:0000256" key="15">
    <source>
        <dbReference type="ARBA" id="ARBA00030800"/>
    </source>
</evidence>
<dbReference type="SMART" id="SM00387">
    <property type="entry name" value="HATPase_c"/>
    <property type="match status" value="1"/>
</dbReference>
<dbReference type="GO" id="GO:0046872">
    <property type="term" value="F:metal ion binding"/>
    <property type="evidence" value="ECO:0007669"/>
    <property type="project" value="UniProtKB-KW"/>
</dbReference>
<dbReference type="RefSeq" id="WP_147148555.1">
    <property type="nucleotide sequence ID" value="NZ_BJXN01000017.1"/>
</dbReference>
<accession>A0A511RLV9</accession>
<feature type="transmembrane region" description="Helical" evidence="16">
    <location>
        <begin position="84"/>
        <end position="104"/>
    </location>
</feature>
<dbReference type="EC" id="2.7.13.3" evidence="4"/>
<dbReference type="GO" id="GO:0005737">
    <property type="term" value="C:cytoplasm"/>
    <property type="evidence" value="ECO:0007669"/>
    <property type="project" value="UniProtKB-SubCell"/>
</dbReference>
<dbReference type="GO" id="GO:0000155">
    <property type="term" value="F:phosphorelay sensor kinase activity"/>
    <property type="evidence" value="ECO:0007669"/>
    <property type="project" value="InterPro"/>
</dbReference>
<feature type="transmembrane region" description="Helical" evidence="16">
    <location>
        <begin position="204"/>
        <end position="224"/>
    </location>
</feature>
<organism evidence="18 19">
    <name type="scientific">Oceanithermus desulfurans NBRC 100063</name>
    <dbReference type="NCBI Taxonomy" id="1227550"/>
    <lineage>
        <taxon>Bacteria</taxon>
        <taxon>Thermotogati</taxon>
        <taxon>Deinococcota</taxon>
        <taxon>Deinococci</taxon>
        <taxon>Thermales</taxon>
        <taxon>Thermaceae</taxon>
        <taxon>Oceanithermus</taxon>
    </lineage>
</organism>
<evidence type="ECO:0000259" key="17">
    <source>
        <dbReference type="PROSITE" id="PS50109"/>
    </source>
</evidence>
<dbReference type="InterPro" id="IPR036890">
    <property type="entry name" value="HATPase_C_sf"/>
</dbReference>
<dbReference type="SUPFAM" id="SSF55874">
    <property type="entry name" value="ATPase domain of HSP90 chaperone/DNA topoisomerase II/histidine kinase"/>
    <property type="match status" value="1"/>
</dbReference>
<dbReference type="Gene3D" id="1.20.5.1930">
    <property type="match status" value="1"/>
</dbReference>
<dbReference type="InterPro" id="IPR005467">
    <property type="entry name" value="His_kinase_dom"/>
</dbReference>
<evidence type="ECO:0000256" key="5">
    <source>
        <dbReference type="ARBA" id="ARBA00017322"/>
    </source>
</evidence>
<keyword evidence="9" id="KW-0479">Metal-binding</keyword>
<dbReference type="Proteomes" id="UP000321827">
    <property type="component" value="Unassembled WGS sequence"/>
</dbReference>
<dbReference type="PROSITE" id="PS50109">
    <property type="entry name" value="HIS_KIN"/>
    <property type="match status" value="1"/>
</dbReference>
<dbReference type="CDD" id="cd16917">
    <property type="entry name" value="HATPase_UhpB-NarQ-NarX-like"/>
    <property type="match status" value="1"/>
</dbReference>
<feature type="transmembrane region" description="Helical" evidence="16">
    <location>
        <begin position="53"/>
        <end position="72"/>
    </location>
</feature>
<dbReference type="Pfam" id="PF02518">
    <property type="entry name" value="HATPase_c"/>
    <property type="match status" value="1"/>
</dbReference>
<gene>
    <name evidence="18" type="ORF">ODE01S_20770</name>
</gene>
<evidence type="ECO:0000256" key="1">
    <source>
        <dbReference type="ARBA" id="ARBA00000085"/>
    </source>
</evidence>
<dbReference type="AlphaFoldDB" id="A0A511RLV9"/>
<evidence type="ECO:0000256" key="7">
    <source>
        <dbReference type="ARBA" id="ARBA00022490"/>
    </source>
</evidence>
<keyword evidence="16" id="KW-0812">Transmembrane</keyword>
<evidence type="ECO:0000256" key="10">
    <source>
        <dbReference type="ARBA" id="ARBA00022777"/>
    </source>
</evidence>
<feature type="domain" description="Histidine kinase" evidence="17">
    <location>
        <begin position="599"/>
        <end position="683"/>
    </location>
</feature>
<dbReference type="Gene3D" id="3.30.565.10">
    <property type="entry name" value="Histidine kinase-like ATPase, C-terminal domain"/>
    <property type="match status" value="1"/>
</dbReference>
<dbReference type="EMBL" id="BJXN01000017">
    <property type="protein sequence ID" value="GEM90643.1"/>
    <property type="molecule type" value="Genomic_DNA"/>
</dbReference>
<evidence type="ECO:0000256" key="12">
    <source>
        <dbReference type="ARBA" id="ARBA00023012"/>
    </source>
</evidence>
<evidence type="ECO:0000256" key="4">
    <source>
        <dbReference type="ARBA" id="ARBA00012438"/>
    </source>
</evidence>
<comment type="function">
    <text evidence="14">Member of the two-component regulatory system NreB/NreC involved in the control of dissimilatory nitrate/nitrite reduction in response to oxygen. NreB functions as a direct oxygen sensor histidine kinase which is autophosphorylated, in the absence of oxygen, probably at the conserved histidine residue, and transfers its phosphate group probably to a conserved aspartate residue of NreC. NreB/NreC activates the expression of the nitrate (narGHJI) and nitrite (nir) reductase operons, as well as the putative nitrate transporter gene narT.</text>
</comment>
<evidence type="ECO:0000256" key="8">
    <source>
        <dbReference type="ARBA" id="ARBA00022679"/>
    </source>
</evidence>